<comment type="caution">
    <text evidence="2">The sequence shown here is derived from an EMBL/GenBank/DDBJ whole genome shotgun (WGS) entry which is preliminary data.</text>
</comment>
<dbReference type="AlphaFoldDB" id="X1RYY0"/>
<proteinExistence type="predicted"/>
<sequence>MPFEPGTGLILFVVGGAGVLATYTGFKVAERLGPE</sequence>
<keyword evidence="1" id="KW-0812">Transmembrane</keyword>
<reference evidence="2" key="1">
    <citation type="journal article" date="2014" name="Front. Microbiol.">
        <title>High frequency of phylogenetically diverse reductive dehalogenase-homologous genes in deep subseafloor sedimentary metagenomes.</title>
        <authorList>
            <person name="Kawai M."/>
            <person name="Futagami T."/>
            <person name="Toyoda A."/>
            <person name="Takaki Y."/>
            <person name="Nishi S."/>
            <person name="Hori S."/>
            <person name="Arai W."/>
            <person name="Tsubouchi T."/>
            <person name="Morono Y."/>
            <person name="Uchiyama I."/>
            <person name="Ito T."/>
            <person name="Fujiyama A."/>
            <person name="Inagaki F."/>
            <person name="Takami H."/>
        </authorList>
    </citation>
    <scope>NUCLEOTIDE SEQUENCE</scope>
    <source>
        <strain evidence="2">Expedition CK06-06</strain>
    </source>
</reference>
<evidence type="ECO:0000256" key="1">
    <source>
        <dbReference type="SAM" id="Phobius"/>
    </source>
</evidence>
<keyword evidence="1" id="KW-0472">Membrane</keyword>
<organism evidence="2">
    <name type="scientific">marine sediment metagenome</name>
    <dbReference type="NCBI Taxonomy" id="412755"/>
    <lineage>
        <taxon>unclassified sequences</taxon>
        <taxon>metagenomes</taxon>
        <taxon>ecological metagenomes</taxon>
    </lineage>
</organism>
<evidence type="ECO:0000313" key="2">
    <source>
        <dbReference type="EMBL" id="GAI60734.1"/>
    </source>
</evidence>
<feature type="transmembrane region" description="Helical" evidence="1">
    <location>
        <begin position="6"/>
        <end position="26"/>
    </location>
</feature>
<dbReference type="EMBL" id="BARW01001525">
    <property type="protein sequence ID" value="GAI60734.1"/>
    <property type="molecule type" value="Genomic_DNA"/>
</dbReference>
<name>X1RYY0_9ZZZZ</name>
<accession>X1RYY0</accession>
<protein>
    <submittedName>
        <fullName evidence="2">Uncharacterized protein</fullName>
    </submittedName>
</protein>
<keyword evidence="1" id="KW-1133">Transmembrane helix</keyword>
<feature type="non-terminal residue" evidence="2">
    <location>
        <position position="35"/>
    </location>
</feature>
<gene>
    <name evidence="2" type="ORF">S12H4_04807</name>
</gene>